<comment type="caution">
    <text evidence="1">The sequence shown here is derived from an EMBL/GenBank/DDBJ whole genome shotgun (WGS) entry which is preliminary data.</text>
</comment>
<gene>
    <name evidence="1" type="ORF">ElyMa_003240900</name>
</gene>
<dbReference type="Proteomes" id="UP000762676">
    <property type="component" value="Unassembled WGS sequence"/>
</dbReference>
<protein>
    <submittedName>
        <fullName evidence="1">Polyprotein of retroviral origin</fullName>
    </submittedName>
</protein>
<organism evidence="1 2">
    <name type="scientific">Elysia marginata</name>
    <dbReference type="NCBI Taxonomy" id="1093978"/>
    <lineage>
        <taxon>Eukaryota</taxon>
        <taxon>Metazoa</taxon>
        <taxon>Spiralia</taxon>
        <taxon>Lophotrochozoa</taxon>
        <taxon>Mollusca</taxon>
        <taxon>Gastropoda</taxon>
        <taxon>Heterobranchia</taxon>
        <taxon>Euthyneura</taxon>
        <taxon>Panpulmonata</taxon>
        <taxon>Sacoglossa</taxon>
        <taxon>Placobranchoidea</taxon>
        <taxon>Plakobranchidae</taxon>
        <taxon>Elysia</taxon>
    </lineage>
</organism>
<dbReference type="InterPro" id="IPR050951">
    <property type="entry name" value="Retrovirus_Pol_polyprotein"/>
</dbReference>
<evidence type="ECO:0000313" key="2">
    <source>
        <dbReference type="Proteomes" id="UP000762676"/>
    </source>
</evidence>
<dbReference type="Gene3D" id="1.10.340.70">
    <property type="match status" value="1"/>
</dbReference>
<name>A0AAV4J771_9GAST</name>
<dbReference type="AlphaFoldDB" id="A0AAV4J771"/>
<accession>A0AAV4J771</accession>
<dbReference type="EMBL" id="BMAT01006665">
    <property type="protein sequence ID" value="GFS17513.1"/>
    <property type="molecule type" value="Genomic_DNA"/>
</dbReference>
<proteinExistence type="predicted"/>
<dbReference type="PANTHER" id="PTHR37984:SF7">
    <property type="entry name" value="INTEGRASE CATALYTIC DOMAIN-CONTAINING PROTEIN"/>
    <property type="match status" value="1"/>
</dbReference>
<evidence type="ECO:0000313" key="1">
    <source>
        <dbReference type="EMBL" id="GFS17513.1"/>
    </source>
</evidence>
<dbReference type="PANTHER" id="PTHR37984">
    <property type="entry name" value="PROTEIN CBG26694"/>
    <property type="match status" value="1"/>
</dbReference>
<reference evidence="1 2" key="1">
    <citation type="journal article" date="2021" name="Elife">
        <title>Chloroplast acquisition without the gene transfer in kleptoplastic sea slugs, Plakobranchus ocellatus.</title>
        <authorList>
            <person name="Maeda T."/>
            <person name="Takahashi S."/>
            <person name="Yoshida T."/>
            <person name="Shimamura S."/>
            <person name="Takaki Y."/>
            <person name="Nagai Y."/>
            <person name="Toyoda A."/>
            <person name="Suzuki Y."/>
            <person name="Arimoto A."/>
            <person name="Ishii H."/>
            <person name="Satoh N."/>
            <person name="Nishiyama T."/>
            <person name="Hasebe M."/>
            <person name="Maruyama T."/>
            <person name="Minagawa J."/>
            <person name="Obokata J."/>
            <person name="Shigenobu S."/>
        </authorList>
    </citation>
    <scope>NUCLEOTIDE SEQUENCE [LARGE SCALE GENOMIC DNA]</scope>
</reference>
<keyword evidence="2" id="KW-1185">Reference proteome</keyword>
<sequence length="133" mass="14504">MRCATSSDKHMFALLSNFENGFLDSRQDLPQPLQEFFQLGKHLSTLDGVVLSKDRVVIPPSLHPKVLSVLHSVHQGVTYMNLGAEASIFWSGNVSGITSDIVAVTTNCTHCNHMALSNPSSPPIPLTAPEYPF</sequence>